<dbReference type="InterPro" id="IPR049435">
    <property type="entry name" value="Cas_Cas6_C"/>
</dbReference>
<evidence type="ECO:0000259" key="5">
    <source>
        <dbReference type="Pfam" id="PF01881"/>
    </source>
</evidence>
<gene>
    <name evidence="6" type="primary">cas6</name>
    <name evidence="6" type="ORF">LPQ35_02680</name>
</gene>
<evidence type="ECO:0000313" key="6">
    <source>
        <dbReference type="EMBL" id="XAT64288.1"/>
    </source>
</evidence>
<feature type="domain" description="CRISPR associated protein Cas6 C-terminal" evidence="5">
    <location>
        <begin position="119"/>
        <end position="240"/>
    </location>
</feature>
<reference evidence="6 7" key="1">
    <citation type="submission" date="2021-11" db="EMBL/GenBank/DDBJ databases">
        <title>Whole genome of Geoglobus acetivorans.</title>
        <authorList>
            <person name="Liu D."/>
        </authorList>
    </citation>
    <scope>NUCLEOTIDE SEQUENCE [LARGE SCALE GENOMIC DNA]</scope>
    <source>
        <strain evidence="6 7">SBH6</strain>
    </source>
</reference>
<organism evidence="6 7">
    <name type="scientific">Geoglobus acetivorans</name>
    <dbReference type="NCBI Taxonomy" id="565033"/>
    <lineage>
        <taxon>Archaea</taxon>
        <taxon>Methanobacteriati</taxon>
        <taxon>Methanobacteriota</taxon>
        <taxon>Archaeoglobi</taxon>
        <taxon>Archaeoglobales</taxon>
        <taxon>Archaeoglobaceae</taxon>
        <taxon>Geoglobus</taxon>
    </lineage>
</organism>
<evidence type="ECO:0000256" key="3">
    <source>
        <dbReference type="ARBA" id="ARBA00023118"/>
    </source>
</evidence>
<evidence type="ECO:0000313" key="7">
    <source>
        <dbReference type="Proteomes" id="UP001492541"/>
    </source>
</evidence>
<sequence>MRLKVDLAPLERTPVINLNHQYHLASAIYRAIERADPSLSLELHRPGVPKLFTFSKLMIPGRRFRIKGEKMVVYGDSAHFFFSTMRNEIAEKLVEGLLSKPEIEISGARFLVSEVRVMREKKIGSRERFVTLSPINVSRNSGENGNGKVIDLYPKDAEFYEIIRQNLVRKYMAHYRRTPENADLEIKPLSVKAKRIRIKNTFHRCVEMVFEARGSKELLEVGYKAGFGGKNSMGLGMVKVV</sequence>
<comment type="similarity">
    <text evidence="1 4">Belongs to the CRISPR-associated protein Cas6/Cse3/CasE family.</text>
</comment>
<keyword evidence="7" id="KW-1185">Reference proteome</keyword>
<evidence type="ECO:0000256" key="2">
    <source>
        <dbReference type="ARBA" id="ARBA00022884"/>
    </source>
</evidence>
<dbReference type="Gene3D" id="3.30.70.1900">
    <property type="match status" value="1"/>
</dbReference>
<dbReference type="Gene3D" id="3.30.70.1890">
    <property type="match status" value="1"/>
</dbReference>
<proteinExistence type="inferred from homology"/>
<name>A0ABZ3H653_GEOAI</name>
<dbReference type="InterPro" id="IPR045747">
    <property type="entry name" value="CRISPR-assoc_prot_Cas6_N_sf"/>
</dbReference>
<dbReference type="Pfam" id="PF21350">
    <property type="entry name" value="Cas6_I-A"/>
    <property type="match status" value="1"/>
</dbReference>
<dbReference type="GeneID" id="90448555"/>
<comment type="function">
    <text evidence="4">CRISPR (clustered regularly interspaced short palindromic repeat), is an adaptive immune system that provides protection against mobile genetic elements (viruses, transposable elements and conjugative plasmids). CRISPR clusters contain sequences complementary to antecedent mobile elements and target invading nucleic acids. CRISPR clusters are transcribed and processed into CRISPR RNA (crRNA).</text>
</comment>
<keyword evidence="2" id="KW-0694">RNA-binding</keyword>
<dbReference type="PANTHER" id="PTHR36984">
    <property type="entry name" value="CRISPR-ASSOCIATED ENDORIBONUCLEASE CAS6 1"/>
    <property type="match status" value="1"/>
</dbReference>
<dbReference type="EMBL" id="CP087714">
    <property type="protein sequence ID" value="XAT64288.1"/>
    <property type="molecule type" value="Genomic_DNA"/>
</dbReference>
<dbReference type="NCBIfam" id="TIGR01877">
    <property type="entry name" value="cas_cas6"/>
    <property type="match status" value="1"/>
</dbReference>
<protein>
    <recommendedName>
        <fullName evidence="4">CRISPR-associated endoribonuclease</fullName>
    </recommendedName>
</protein>
<evidence type="ECO:0000256" key="4">
    <source>
        <dbReference type="PIRNR" id="PIRNR005054"/>
    </source>
</evidence>
<dbReference type="Proteomes" id="UP001492541">
    <property type="component" value="Chromosome"/>
</dbReference>
<accession>A0ABZ3H653</accession>
<dbReference type="RefSeq" id="WP_193806141.1">
    <property type="nucleotide sequence ID" value="NZ_CP087714.1"/>
</dbReference>
<keyword evidence="3" id="KW-0051">Antiviral defense</keyword>
<dbReference type="PIRSF" id="PIRSF005054">
    <property type="entry name" value="PF1131"/>
    <property type="match status" value="1"/>
</dbReference>
<dbReference type="PANTHER" id="PTHR36984:SF1">
    <property type="entry name" value="CRISPR-ASSOCIATED ENDORIBONUCLEASE CAS6 1"/>
    <property type="match status" value="1"/>
</dbReference>
<evidence type="ECO:0000256" key="1">
    <source>
        <dbReference type="ARBA" id="ARBA00005937"/>
    </source>
</evidence>
<dbReference type="InterPro" id="IPR010156">
    <property type="entry name" value="CRISPR-assoc_prot_Cas6"/>
</dbReference>
<dbReference type="Pfam" id="PF01881">
    <property type="entry name" value="Cas_Cas6_C"/>
    <property type="match status" value="1"/>
</dbReference>